<feature type="coiled-coil region" evidence="1">
    <location>
        <begin position="342"/>
        <end position="376"/>
    </location>
</feature>
<dbReference type="PANTHER" id="PTHR34409">
    <property type="entry name" value="SET DOMAIN-CONTAINING PROTEIN"/>
    <property type="match status" value="1"/>
</dbReference>
<dbReference type="Proteomes" id="UP000054564">
    <property type="component" value="Unassembled WGS sequence"/>
</dbReference>
<dbReference type="PANTHER" id="PTHR34409:SF1">
    <property type="entry name" value="MYB-LIKE DOMAIN-CONTAINING PROTEIN"/>
    <property type="match status" value="1"/>
</dbReference>
<keyword evidence="4" id="KW-1185">Reference proteome</keyword>
<feature type="compositionally biased region" description="Low complexity" evidence="2">
    <location>
        <begin position="223"/>
        <end position="236"/>
    </location>
</feature>
<dbReference type="OrthoDB" id="2497913at2759"/>
<dbReference type="EMBL" id="AJIL01000258">
    <property type="protein sequence ID" value="KNE90405.1"/>
    <property type="molecule type" value="Genomic_DNA"/>
</dbReference>
<evidence type="ECO:0000313" key="4">
    <source>
        <dbReference type="Proteomes" id="UP000054564"/>
    </source>
</evidence>
<keyword evidence="1" id="KW-0175">Coiled coil</keyword>
<gene>
    <name evidence="3" type="ORF">PSTG_16150</name>
</gene>
<organism evidence="3 4">
    <name type="scientific">Puccinia striiformis f. sp. tritici PST-78</name>
    <dbReference type="NCBI Taxonomy" id="1165861"/>
    <lineage>
        <taxon>Eukaryota</taxon>
        <taxon>Fungi</taxon>
        <taxon>Dikarya</taxon>
        <taxon>Basidiomycota</taxon>
        <taxon>Pucciniomycotina</taxon>
        <taxon>Pucciniomycetes</taxon>
        <taxon>Pucciniales</taxon>
        <taxon>Pucciniaceae</taxon>
        <taxon>Puccinia</taxon>
    </lineage>
</organism>
<feature type="compositionally biased region" description="Basic and acidic residues" evidence="2">
    <location>
        <begin position="315"/>
        <end position="327"/>
    </location>
</feature>
<evidence type="ECO:0000256" key="2">
    <source>
        <dbReference type="SAM" id="MobiDB-lite"/>
    </source>
</evidence>
<evidence type="ECO:0000256" key="1">
    <source>
        <dbReference type="SAM" id="Coils"/>
    </source>
</evidence>
<feature type="region of interest" description="Disordered" evidence="2">
    <location>
        <begin position="209"/>
        <end position="280"/>
    </location>
</feature>
<accession>A0A0L0UTQ1</accession>
<protein>
    <submittedName>
        <fullName evidence="3">Uncharacterized protein</fullName>
    </submittedName>
</protein>
<feature type="compositionally biased region" description="Polar residues" evidence="2">
    <location>
        <begin position="413"/>
        <end position="423"/>
    </location>
</feature>
<feature type="region of interest" description="Disordered" evidence="2">
    <location>
        <begin position="17"/>
        <end position="38"/>
    </location>
</feature>
<name>A0A0L0UTQ1_9BASI</name>
<dbReference type="AlphaFoldDB" id="A0A0L0UTQ1"/>
<proteinExistence type="predicted"/>
<evidence type="ECO:0000313" key="3">
    <source>
        <dbReference type="EMBL" id="KNE90405.1"/>
    </source>
</evidence>
<reference evidence="4" key="1">
    <citation type="submission" date="2014-03" db="EMBL/GenBank/DDBJ databases">
        <title>The Genome Sequence of Puccinia striiformis f. sp. tritici PST-78.</title>
        <authorList>
            <consortium name="The Broad Institute Genome Sequencing Platform"/>
            <person name="Cuomo C."/>
            <person name="Hulbert S."/>
            <person name="Chen X."/>
            <person name="Walker B."/>
            <person name="Young S.K."/>
            <person name="Zeng Q."/>
            <person name="Gargeya S."/>
            <person name="Fitzgerald M."/>
            <person name="Haas B."/>
            <person name="Abouelleil A."/>
            <person name="Alvarado L."/>
            <person name="Arachchi H.M."/>
            <person name="Berlin A.M."/>
            <person name="Chapman S.B."/>
            <person name="Goldberg J."/>
            <person name="Griggs A."/>
            <person name="Gujja S."/>
            <person name="Hansen M."/>
            <person name="Howarth C."/>
            <person name="Imamovic A."/>
            <person name="Larimer J."/>
            <person name="McCowan C."/>
            <person name="Montmayeur A."/>
            <person name="Murphy C."/>
            <person name="Neiman D."/>
            <person name="Pearson M."/>
            <person name="Priest M."/>
            <person name="Roberts A."/>
            <person name="Saif S."/>
            <person name="Shea T."/>
            <person name="Sisk P."/>
            <person name="Sykes S."/>
            <person name="Wortman J."/>
            <person name="Nusbaum C."/>
            <person name="Birren B."/>
        </authorList>
    </citation>
    <scope>NUCLEOTIDE SEQUENCE [LARGE SCALE GENOMIC DNA]</scope>
    <source>
        <strain evidence="4">race PST-78</strain>
    </source>
</reference>
<feature type="region of interest" description="Disordered" evidence="2">
    <location>
        <begin position="410"/>
        <end position="432"/>
    </location>
</feature>
<feature type="region of interest" description="Disordered" evidence="2">
    <location>
        <begin position="301"/>
        <end position="327"/>
    </location>
</feature>
<sequence length="432" mass="47088">MNSTPNSIDHTIQSMSTACAPASEGRPDGRESTSSTQQFNISDLTVLAKAAAEVEPTADADWSEVAKIYNRYAEEKSRQLRTDETLRLEFNAMVHGTKPTTDTNCPRHVFCAINAQATIDERYASQCLSNNSIRTGGSTQEVNHDVVQTQMEGNDVYPRTVGLSDLAFDLAPSGRPEAHLCSVQDLIAGMSALWRTSFVESCRSIDASPTKSFDPGDLTHGTANQGQQQSSSVAQAPEPMGHPQGLPASSLEDDQRAGNNAGRPQNAAGSSDPHIDQPAHEYDDEPTLLIWYRLPKPRTTVADESMGNSANGKASNEHGRKADDHHSNSHEVLDMIKAKLTIDSLRGELDRSNETQDRLRQENSRLKEQARLLGKEKATLSNALQLGLLRLSQRDGQVSQQKAQLDLLKARLNHTNASDNSPAPTRGHNSPH</sequence>
<comment type="caution">
    <text evidence="3">The sequence shown here is derived from an EMBL/GenBank/DDBJ whole genome shotgun (WGS) entry which is preliminary data.</text>
</comment>